<dbReference type="OrthoDB" id="194443at2759"/>
<feature type="compositionally biased region" description="Acidic residues" evidence="1">
    <location>
        <begin position="118"/>
        <end position="128"/>
    </location>
</feature>
<dbReference type="SUPFAM" id="SSF54695">
    <property type="entry name" value="POZ domain"/>
    <property type="match status" value="1"/>
</dbReference>
<dbReference type="Proteomes" id="UP000077069">
    <property type="component" value="Unassembled WGS sequence"/>
</dbReference>
<dbReference type="PANTHER" id="PTHR47843">
    <property type="entry name" value="BTB DOMAIN-CONTAINING PROTEIN-RELATED"/>
    <property type="match status" value="1"/>
</dbReference>
<proteinExistence type="predicted"/>
<dbReference type="PROSITE" id="PS50097">
    <property type="entry name" value="BTB"/>
    <property type="match status" value="1"/>
</dbReference>
<dbReference type="InParanoid" id="A0A177CI43"/>
<dbReference type="Gene3D" id="3.30.710.10">
    <property type="entry name" value="Potassium Channel Kv1.1, Chain A"/>
    <property type="match status" value="1"/>
</dbReference>
<evidence type="ECO:0000313" key="4">
    <source>
        <dbReference type="Proteomes" id="UP000077069"/>
    </source>
</evidence>
<keyword evidence="4" id="KW-1185">Reference proteome</keyword>
<organism evidence="3 4">
    <name type="scientific">Paraphaeosphaeria sporulosa</name>
    <dbReference type="NCBI Taxonomy" id="1460663"/>
    <lineage>
        <taxon>Eukaryota</taxon>
        <taxon>Fungi</taxon>
        <taxon>Dikarya</taxon>
        <taxon>Ascomycota</taxon>
        <taxon>Pezizomycotina</taxon>
        <taxon>Dothideomycetes</taxon>
        <taxon>Pleosporomycetidae</taxon>
        <taxon>Pleosporales</taxon>
        <taxon>Massarineae</taxon>
        <taxon>Didymosphaeriaceae</taxon>
        <taxon>Paraphaeosphaeria</taxon>
    </lineage>
</organism>
<name>A0A177CI43_9PLEO</name>
<dbReference type="GeneID" id="28765414"/>
<reference evidence="3 4" key="1">
    <citation type="submission" date="2016-05" db="EMBL/GenBank/DDBJ databases">
        <title>Comparative analysis of secretome profiles of manganese(II)-oxidizing ascomycete fungi.</title>
        <authorList>
            <consortium name="DOE Joint Genome Institute"/>
            <person name="Zeiner C.A."/>
            <person name="Purvine S.O."/>
            <person name="Zink E.M."/>
            <person name="Wu S."/>
            <person name="Pasa-Tolic L."/>
            <person name="Chaput D.L."/>
            <person name="Haridas S."/>
            <person name="Grigoriev I.V."/>
            <person name="Santelli C.M."/>
            <person name="Hansel C.M."/>
        </authorList>
    </citation>
    <scope>NUCLEOTIDE SEQUENCE [LARGE SCALE GENOMIC DNA]</scope>
    <source>
        <strain evidence="3 4">AP3s5-JAC2a</strain>
    </source>
</reference>
<feature type="domain" description="BTB" evidence="2">
    <location>
        <begin position="32"/>
        <end position="99"/>
    </location>
</feature>
<dbReference type="CDD" id="cd18186">
    <property type="entry name" value="BTB_POZ_ZBTB_KLHL-like"/>
    <property type="match status" value="1"/>
</dbReference>
<gene>
    <name evidence="3" type="ORF">CC84DRAFT_1204754</name>
</gene>
<protein>
    <recommendedName>
        <fullName evidence="2">BTB domain-containing protein</fullName>
    </recommendedName>
</protein>
<feature type="region of interest" description="Disordered" evidence="1">
    <location>
        <begin position="110"/>
        <end position="139"/>
    </location>
</feature>
<dbReference type="EMBL" id="KV441551">
    <property type="protein sequence ID" value="OAG07184.1"/>
    <property type="molecule type" value="Genomic_DNA"/>
</dbReference>
<dbReference type="AlphaFoldDB" id="A0A177CI43"/>
<sequence length="292" mass="32647">MSAPLLRIFKFYFKLLRTYHSELATQGTSGLVTVKIASDEKSYTLYKDMLTHYSKYFKKALKGEWKEAQGGAVVLGDVDSVIFELFVNWKQQQKIHLDFARASLKNTKDDWSTAPAHEDDEDDEEEDNNSTTPESIEHDDLFGLSPFDIDLVLLLQGSIFADRFLMSDFKDALLYAFVDEIIAMPPASFKFIIFADKKGLLPGSGPVLDLLADAHCKSWRVDSSEDDVQLIDDLPKKFTRHLIFRGGLLNQGAGAPGDELIACDYHGHATQAEFQGCAARKSRVLVSGPDIV</sequence>
<dbReference type="PANTHER" id="PTHR47843:SF2">
    <property type="entry name" value="BTB DOMAIN-CONTAINING PROTEIN"/>
    <property type="match status" value="1"/>
</dbReference>
<evidence type="ECO:0000256" key="1">
    <source>
        <dbReference type="SAM" id="MobiDB-lite"/>
    </source>
</evidence>
<accession>A0A177CI43</accession>
<dbReference type="RefSeq" id="XP_018037549.1">
    <property type="nucleotide sequence ID" value="XM_018181928.1"/>
</dbReference>
<evidence type="ECO:0000259" key="2">
    <source>
        <dbReference type="PROSITE" id="PS50097"/>
    </source>
</evidence>
<dbReference type="STRING" id="1460663.A0A177CI43"/>
<dbReference type="InterPro" id="IPR000210">
    <property type="entry name" value="BTB/POZ_dom"/>
</dbReference>
<dbReference type="InterPro" id="IPR011333">
    <property type="entry name" value="SKP1/BTB/POZ_sf"/>
</dbReference>
<evidence type="ECO:0000313" key="3">
    <source>
        <dbReference type="EMBL" id="OAG07184.1"/>
    </source>
</evidence>